<dbReference type="AlphaFoldDB" id="A0AAV1IL02"/>
<comment type="caution">
    <text evidence="2">The sequence shown here is derived from an EMBL/GenBank/DDBJ whole genome shotgun (WGS) entry which is preliminary data.</text>
</comment>
<gene>
    <name evidence="2" type="ORF">CVIRNUC_011016</name>
</gene>
<evidence type="ECO:0000256" key="1">
    <source>
        <dbReference type="SAM" id="MobiDB-lite"/>
    </source>
</evidence>
<protein>
    <submittedName>
        <fullName evidence="2">Uncharacterized protein</fullName>
    </submittedName>
</protein>
<reference evidence="2 3" key="1">
    <citation type="submission" date="2023-10" db="EMBL/GenBank/DDBJ databases">
        <authorList>
            <person name="Maclean D."/>
            <person name="Macfadyen A."/>
        </authorList>
    </citation>
    <scope>NUCLEOTIDE SEQUENCE [LARGE SCALE GENOMIC DNA]</scope>
</reference>
<organism evidence="2 3">
    <name type="scientific">Coccomyxa viridis</name>
    <dbReference type="NCBI Taxonomy" id="1274662"/>
    <lineage>
        <taxon>Eukaryota</taxon>
        <taxon>Viridiplantae</taxon>
        <taxon>Chlorophyta</taxon>
        <taxon>core chlorophytes</taxon>
        <taxon>Trebouxiophyceae</taxon>
        <taxon>Trebouxiophyceae incertae sedis</taxon>
        <taxon>Coccomyxaceae</taxon>
        <taxon>Coccomyxa</taxon>
    </lineage>
</organism>
<evidence type="ECO:0000313" key="3">
    <source>
        <dbReference type="Proteomes" id="UP001314263"/>
    </source>
</evidence>
<dbReference type="EMBL" id="CAUYUE010000018">
    <property type="protein sequence ID" value="CAK0787794.1"/>
    <property type="molecule type" value="Genomic_DNA"/>
</dbReference>
<proteinExistence type="predicted"/>
<evidence type="ECO:0000313" key="2">
    <source>
        <dbReference type="EMBL" id="CAK0787794.1"/>
    </source>
</evidence>
<feature type="compositionally biased region" description="Low complexity" evidence="1">
    <location>
        <begin position="89"/>
        <end position="102"/>
    </location>
</feature>
<name>A0AAV1IL02_9CHLO</name>
<feature type="compositionally biased region" description="Polar residues" evidence="1">
    <location>
        <begin position="121"/>
        <end position="140"/>
    </location>
</feature>
<feature type="region of interest" description="Disordered" evidence="1">
    <location>
        <begin position="82"/>
        <end position="150"/>
    </location>
</feature>
<accession>A0AAV1IL02</accession>
<dbReference type="Proteomes" id="UP001314263">
    <property type="component" value="Unassembled WGS sequence"/>
</dbReference>
<sequence length="150" mass="15693">MLACLGQTISAAVTQGPAAAAGALLRRAAQQPEAAALDDSPAQRSAAVVLRQPTAGHKCTTQSRLMSAAGRPSFLWCSFSHDSQHHMQQRGQQQALQGSAAATDRSSDGDPFPNDDPQLRIGTSGNMATSSAAPHHTNIQPAAPQHVLWH</sequence>
<keyword evidence="3" id="KW-1185">Reference proteome</keyword>